<evidence type="ECO:0000313" key="1">
    <source>
        <dbReference type="EMBL" id="GFR42942.1"/>
    </source>
</evidence>
<dbReference type="Proteomes" id="UP001054857">
    <property type="component" value="Unassembled WGS sequence"/>
</dbReference>
<sequence length="120" mass="11784">ATAAAAATAVTSSALAVAAGSSPLDALTPAAATALAERLPLRVVRSWNANAAILGLGAKHDGANTAGGGSSGNSGSGGDQVAVRVVGLHWYDSDALGVVLLLGLSMRLVVVDLELNIREL</sequence>
<dbReference type="EMBL" id="BMAR01000004">
    <property type="protein sequence ID" value="GFR42942.1"/>
    <property type="molecule type" value="Genomic_DNA"/>
</dbReference>
<proteinExistence type="predicted"/>
<reference evidence="1 2" key="1">
    <citation type="journal article" date="2021" name="Sci. Rep.">
        <title>Genome sequencing of the multicellular alga Astrephomene provides insights into convergent evolution of germ-soma differentiation.</title>
        <authorList>
            <person name="Yamashita S."/>
            <person name="Yamamoto K."/>
            <person name="Matsuzaki R."/>
            <person name="Suzuki S."/>
            <person name="Yamaguchi H."/>
            <person name="Hirooka S."/>
            <person name="Minakuchi Y."/>
            <person name="Miyagishima S."/>
            <person name="Kawachi M."/>
            <person name="Toyoda A."/>
            <person name="Nozaki H."/>
        </authorList>
    </citation>
    <scope>NUCLEOTIDE SEQUENCE [LARGE SCALE GENOMIC DNA]</scope>
    <source>
        <strain evidence="1 2">NIES-4017</strain>
    </source>
</reference>
<dbReference type="AlphaFoldDB" id="A0AAD3DM25"/>
<accession>A0AAD3DM25</accession>
<feature type="non-terminal residue" evidence="1">
    <location>
        <position position="120"/>
    </location>
</feature>
<name>A0AAD3DM25_9CHLO</name>
<feature type="non-terminal residue" evidence="1">
    <location>
        <position position="1"/>
    </location>
</feature>
<gene>
    <name evidence="1" type="ORF">Agub_g3818</name>
</gene>
<keyword evidence="2" id="KW-1185">Reference proteome</keyword>
<organism evidence="1 2">
    <name type="scientific">Astrephomene gubernaculifera</name>
    <dbReference type="NCBI Taxonomy" id="47775"/>
    <lineage>
        <taxon>Eukaryota</taxon>
        <taxon>Viridiplantae</taxon>
        <taxon>Chlorophyta</taxon>
        <taxon>core chlorophytes</taxon>
        <taxon>Chlorophyceae</taxon>
        <taxon>CS clade</taxon>
        <taxon>Chlamydomonadales</taxon>
        <taxon>Astrephomenaceae</taxon>
        <taxon>Astrephomene</taxon>
    </lineage>
</organism>
<comment type="caution">
    <text evidence="1">The sequence shown here is derived from an EMBL/GenBank/DDBJ whole genome shotgun (WGS) entry which is preliminary data.</text>
</comment>
<protein>
    <submittedName>
        <fullName evidence="1">Uncharacterized protein</fullName>
    </submittedName>
</protein>
<evidence type="ECO:0000313" key="2">
    <source>
        <dbReference type="Proteomes" id="UP001054857"/>
    </source>
</evidence>